<evidence type="ECO:0000256" key="4">
    <source>
        <dbReference type="ARBA" id="ARBA00022833"/>
    </source>
</evidence>
<evidence type="ECO:0000256" key="5">
    <source>
        <dbReference type="ARBA" id="ARBA00023242"/>
    </source>
</evidence>
<keyword evidence="3" id="KW-0863">Zinc-finger</keyword>
<dbReference type="PANTHER" id="PTHR46481:SF10">
    <property type="entry name" value="ZINC FINGER BED DOMAIN-CONTAINING PROTEIN 39"/>
    <property type="match status" value="1"/>
</dbReference>
<dbReference type="InterPro" id="IPR052035">
    <property type="entry name" value="ZnF_BED_domain_contain"/>
</dbReference>
<proteinExistence type="predicted"/>
<dbReference type="GO" id="GO:0005634">
    <property type="term" value="C:nucleus"/>
    <property type="evidence" value="ECO:0007669"/>
    <property type="project" value="UniProtKB-SubCell"/>
</dbReference>
<dbReference type="OrthoDB" id="1607513at2759"/>
<keyword evidence="5" id="KW-0539">Nucleus</keyword>
<dbReference type="EMBL" id="BMAW01002038">
    <property type="protein sequence ID" value="GFS76725.1"/>
    <property type="molecule type" value="Genomic_DNA"/>
</dbReference>
<dbReference type="GO" id="GO:0008270">
    <property type="term" value="F:zinc ion binding"/>
    <property type="evidence" value="ECO:0007669"/>
    <property type="project" value="UniProtKB-KW"/>
</dbReference>
<protein>
    <submittedName>
        <fullName evidence="6">Zinc finger BED domain-containing protein 4-like</fullName>
    </submittedName>
</protein>
<dbReference type="Proteomes" id="UP000887013">
    <property type="component" value="Unassembled WGS sequence"/>
</dbReference>
<dbReference type="AlphaFoldDB" id="A0A8X6T308"/>
<keyword evidence="7" id="KW-1185">Reference proteome</keyword>
<name>A0A8X6T308_NEPPI</name>
<comment type="caution">
    <text evidence="6">The sequence shown here is derived from an EMBL/GenBank/DDBJ whole genome shotgun (WGS) entry which is preliminary data.</text>
</comment>
<evidence type="ECO:0000256" key="2">
    <source>
        <dbReference type="ARBA" id="ARBA00022723"/>
    </source>
</evidence>
<comment type="subcellular location">
    <subcellularLocation>
        <location evidence="1">Nucleus</location>
    </subcellularLocation>
</comment>
<dbReference type="PANTHER" id="PTHR46481">
    <property type="entry name" value="ZINC FINGER BED DOMAIN-CONTAINING PROTEIN 4"/>
    <property type="match status" value="1"/>
</dbReference>
<organism evidence="6 7">
    <name type="scientific">Nephila pilipes</name>
    <name type="common">Giant wood spider</name>
    <name type="synonym">Nephila maculata</name>
    <dbReference type="NCBI Taxonomy" id="299642"/>
    <lineage>
        <taxon>Eukaryota</taxon>
        <taxon>Metazoa</taxon>
        <taxon>Ecdysozoa</taxon>
        <taxon>Arthropoda</taxon>
        <taxon>Chelicerata</taxon>
        <taxon>Arachnida</taxon>
        <taxon>Araneae</taxon>
        <taxon>Araneomorphae</taxon>
        <taxon>Entelegynae</taxon>
        <taxon>Araneoidea</taxon>
        <taxon>Nephilidae</taxon>
        <taxon>Nephila</taxon>
    </lineage>
</organism>
<reference evidence="6" key="1">
    <citation type="submission" date="2020-08" db="EMBL/GenBank/DDBJ databases">
        <title>Multicomponent nature underlies the extraordinary mechanical properties of spider dragline silk.</title>
        <authorList>
            <person name="Kono N."/>
            <person name="Nakamura H."/>
            <person name="Mori M."/>
            <person name="Yoshida Y."/>
            <person name="Ohtoshi R."/>
            <person name="Malay A.D."/>
            <person name="Moran D.A.P."/>
            <person name="Tomita M."/>
            <person name="Numata K."/>
            <person name="Arakawa K."/>
        </authorList>
    </citation>
    <scope>NUCLEOTIDE SEQUENCE</scope>
</reference>
<accession>A0A8X6T308</accession>
<evidence type="ECO:0000313" key="6">
    <source>
        <dbReference type="EMBL" id="GFS76725.1"/>
    </source>
</evidence>
<dbReference type="SUPFAM" id="SSF140996">
    <property type="entry name" value="Hermes dimerisation domain"/>
    <property type="match status" value="1"/>
</dbReference>
<evidence type="ECO:0000256" key="3">
    <source>
        <dbReference type="ARBA" id="ARBA00022771"/>
    </source>
</evidence>
<keyword evidence="4" id="KW-0862">Zinc</keyword>
<evidence type="ECO:0000313" key="7">
    <source>
        <dbReference type="Proteomes" id="UP000887013"/>
    </source>
</evidence>
<evidence type="ECO:0000256" key="1">
    <source>
        <dbReference type="ARBA" id="ARBA00004123"/>
    </source>
</evidence>
<keyword evidence="2" id="KW-0479">Metal-binding</keyword>
<sequence>MICEDSQPISLVEDEGFIHSIKVTAPLYKSPSRQTTNSLIDQKYEAVALILRERLGSVPNVCLTTDIWTETHQTRSFLGVTVHLIEKCILGSTILGVYELHENHTAHLADQSNENLFGLGTDCRKNYSCGYKGGE</sequence>
<gene>
    <name evidence="6" type="primary">LOC108736834</name>
    <name evidence="6" type="ORF">NPIL_654811</name>
</gene>